<sequence>MDTFTDYEDLRIIVGNSTASGRYSIRLGDDTDARTFEEEETSGDVLEDLTYDYDAEAFVQRNEHQHKNLYQPPIVLIFNAPPTIEPINLEVHSVTRERNIAEKEGNLDSSKNNNFQMDSLNKLTETISSFADKVDRFMARGQGCWKLIKEILDLPDSTCFKVLELLNARAKYIDFMEMSSEECSKWIGFQLTE</sequence>
<dbReference type="Proteomes" id="UP001420932">
    <property type="component" value="Unassembled WGS sequence"/>
</dbReference>
<organism evidence="2 3">
    <name type="scientific">Stephania yunnanensis</name>
    <dbReference type="NCBI Taxonomy" id="152371"/>
    <lineage>
        <taxon>Eukaryota</taxon>
        <taxon>Viridiplantae</taxon>
        <taxon>Streptophyta</taxon>
        <taxon>Embryophyta</taxon>
        <taxon>Tracheophyta</taxon>
        <taxon>Spermatophyta</taxon>
        <taxon>Magnoliopsida</taxon>
        <taxon>Ranunculales</taxon>
        <taxon>Menispermaceae</taxon>
        <taxon>Menispermoideae</taxon>
        <taxon>Cissampelideae</taxon>
        <taxon>Stephania</taxon>
    </lineage>
</organism>
<keyword evidence="3" id="KW-1185">Reference proteome</keyword>
<proteinExistence type="predicted"/>
<dbReference type="AlphaFoldDB" id="A0AAP0PBL0"/>
<comment type="caution">
    <text evidence="2">The sequence shown here is derived from an EMBL/GenBank/DDBJ whole genome shotgun (WGS) entry which is preliminary data.</text>
</comment>
<reference evidence="2 3" key="1">
    <citation type="submission" date="2024-01" db="EMBL/GenBank/DDBJ databases">
        <title>Genome assemblies of Stephania.</title>
        <authorList>
            <person name="Yang L."/>
        </authorList>
    </citation>
    <scope>NUCLEOTIDE SEQUENCE [LARGE SCALE GENOMIC DNA]</scope>
    <source>
        <strain evidence="2">YNDBR</strain>
        <tissue evidence="2">Leaf</tissue>
    </source>
</reference>
<dbReference type="InterPro" id="IPR056253">
    <property type="entry name" value="At2g29880-like_C"/>
</dbReference>
<dbReference type="InterPro" id="IPR055314">
    <property type="entry name" value="At2g29880-like"/>
</dbReference>
<dbReference type="PANTHER" id="PTHR47864">
    <property type="entry name" value="TRANSMEMBRANE PROTEIN"/>
    <property type="match status" value="1"/>
</dbReference>
<accession>A0AAP0PBL0</accession>
<evidence type="ECO:0000313" key="2">
    <source>
        <dbReference type="EMBL" id="KAK9134786.1"/>
    </source>
</evidence>
<feature type="domain" description="At2g29880-like C-terminal" evidence="1">
    <location>
        <begin position="144"/>
        <end position="189"/>
    </location>
</feature>
<name>A0AAP0PBL0_9MAGN</name>
<evidence type="ECO:0000259" key="1">
    <source>
        <dbReference type="Pfam" id="PF24769"/>
    </source>
</evidence>
<dbReference type="PANTHER" id="PTHR47864:SF2">
    <property type="entry name" value="MYB_SANT-LIKE DNA-BINDING DOMAIN PROTEIN"/>
    <property type="match status" value="1"/>
</dbReference>
<dbReference type="EMBL" id="JBBNAF010000006">
    <property type="protein sequence ID" value="KAK9134786.1"/>
    <property type="molecule type" value="Genomic_DNA"/>
</dbReference>
<protein>
    <recommendedName>
        <fullName evidence="1">At2g29880-like C-terminal domain-containing protein</fullName>
    </recommendedName>
</protein>
<dbReference type="Pfam" id="PF24769">
    <property type="entry name" value="At2g29880_C"/>
    <property type="match status" value="1"/>
</dbReference>
<gene>
    <name evidence="2" type="ORF">Syun_014116</name>
</gene>
<evidence type="ECO:0000313" key="3">
    <source>
        <dbReference type="Proteomes" id="UP001420932"/>
    </source>
</evidence>